<dbReference type="Proteomes" id="UP001221413">
    <property type="component" value="Unassembled WGS sequence"/>
</dbReference>
<feature type="compositionally biased region" description="Low complexity" evidence="1">
    <location>
        <begin position="1"/>
        <end position="20"/>
    </location>
</feature>
<protein>
    <submittedName>
        <fullName evidence="3">Uncharacterized protein</fullName>
    </submittedName>
</protein>
<dbReference type="EMBL" id="JAQGDS010000014">
    <property type="protein sequence ID" value="KAJ6256203.1"/>
    <property type="molecule type" value="Genomic_DNA"/>
</dbReference>
<name>A0AAD6IPT1_DREDA</name>
<dbReference type="AlphaFoldDB" id="A0AAD6IPT1"/>
<feature type="region of interest" description="Disordered" evidence="1">
    <location>
        <begin position="1"/>
        <end position="26"/>
    </location>
</feature>
<keyword evidence="2" id="KW-0812">Transmembrane</keyword>
<reference evidence="3" key="1">
    <citation type="submission" date="2023-01" db="EMBL/GenBank/DDBJ databases">
        <title>The chitinases involved in constricting ring structure development in the nematode-trapping fungus Drechslerella dactyloides.</title>
        <authorList>
            <person name="Wang R."/>
            <person name="Zhang L."/>
            <person name="Tang P."/>
            <person name="Li S."/>
            <person name="Liang L."/>
        </authorList>
    </citation>
    <scope>NUCLEOTIDE SEQUENCE</scope>
    <source>
        <strain evidence="3">YMF1.00031</strain>
    </source>
</reference>
<gene>
    <name evidence="3" type="ORF">Dda_9038</name>
</gene>
<proteinExistence type="predicted"/>
<feature type="transmembrane region" description="Helical" evidence="2">
    <location>
        <begin position="35"/>
        <end position="56"/>
    </location>
</feature>
<keyword evidence="4" id="KW-1185">Reference proteome</keyword>
<sequence>MSSSTTSTVTESHSPPEKSSPSPPSVKKFRLPTGYYFLVLLSPLLLGLSCVLGGLILVLTGVLLILAAPFLLIVGLFVVPRNVSSDDPRWGWKWVLDKNVGDLQEWVRVKVLKGVSYFKGKAE</sequence>
<evidence type="ECO:0000313" key="4">
    <source>
        <dbReference type="Proteomes" id="UP001221413"/>
    </source>
</evidence>
<evidence type="ECO:0000313" key="3">
    <source>
        <dbReference type="EMBL" id="KAJ6256203.1"/>
    </source>
</evidence>
<feature type="transmembrane region" description="Helical" evidence="2">
    <location>
        <begin position="62"/>
        <end position="79"/>
    </location>
</feature>
<evidence type="ECO:0000256" key="2">
    <source>
        <dbReference type="SAM" id="Phobius"/>
    </source>
</evidence>
<comment type="caution">
    <text evidence="3">The sequence shown here is derived from an EMBL/GenBank/DDBJ whole genome shotgun (WGS) entry which is preliminary data.</text>
</comment>
<keyword evidence="2" id="KW-0472">Membrane</keyword>
<organism evidence="3 4">
    <name type="scientific">Drechslerella dactyloides</name>
    <name type="common">Nematode-trapping fungus</name>
    <name type="synonym">Arthrobotrys dactyloides</name>
    <dbReference type="NCBI Taxonomy" id="74499"/>
    <lineage>
        <taxon>Eukaryota</taxon>
        <taxon>Fungi</taxon>
        <taxon>Dikarya</taxon>
        <taxon>Ascomycota</taxon>
        <taxon>Pezizomycotina</taxon>
        <taxon>Orbiliomycetes</taxon>
        <taxon>Orbiliales</taxon>
        <taxon>Orbiliaceae</taxon>
        <taxon>Drechslerella</taxon>
    </lineage>
</organism>
<accession>A0AAD6IPT1</accession>
<evidence type="ECO:0000256" key="1">
    <source>
        <dbReference type="SAM" id="MobiDB-lite"/>
    </source>
</evidence>
<keyword evidence="2" id="KW-1133">Transmembrane helix</keyword>